<accession>D5MHD5</accession>
<dbReference type="KEGG" id="mox:DAMO_2117"/>
<evidence type="ECO:0000313" key="1">
    <source>
        <dbReference type="EMBL" id="CBE69167.1"/>
    </source>
</evidence>
<dbReference type="Proteomes" id="UP000006898">
    <property type="component" value="Chromosome"/>
</dbReference>
<dbReference type="EMBL" id="FP565575">
    <property type="protein sequence ID" value="CBE69167.1"/>
    <property type="molecule type" value="Genomic_DNA"/>
</dbReference>
<dbReference type="AlphaFoldDB" id="D5MHD5"/>
<organism evidence="1 2">
    <name type="scientific">Methylomirabilis oxygeniifera</name>
    <dbReference type="NCBI Taxonomy" id="671143"/>
    <lineage>
        <taxon>Bacteria</taxon>
        <taxon>Candidatus Methylomirabilota</taxon>
        <taxon>Candidatus Methylomirabilia</taxon>
        <taxon>Candidatus Methylomirabilales</taxon>
        <taxon>Candidatus Methylomirabilaceae</taxon>
        <taxon>Candidatus Methylomirabilis</taxon>
    </lineage>
</organism>
<gene>
    <name evidence="1" type="ORF">DAMO_2117</name>
</gene>
<sequence length="46" mass="5301">MDEVLYGIKSGEGVRSRSELARDRFLTVRDLLPLSQELLFGLFYLP</sequence>
<proteinExistence type="predicted"/>
<dbReference type="HOGENOM" id="CLU_3181493_0_0_0"/>
<protein>
    <submittedName>
        <fullName evidence="1">Cobyrinic acid a,c-diamide synthase</fullName>
    </submittedName>
</protein>
<evidence type="ECO:0000313" key="2">
    <source>
        <dbReference type="Proteomes" id="UP000006898"/>
    </source>
</evidence>
<name>D5MHD5_METO1</name>
<reference evidence="1 2" key="1">
    <citation type="journal article" date="2010" name="Nature">
        <title>Nitrite-driven anaerobic methane oxidation by oxygenic bacteria.</title>
        <authorList>
            <person name="Ettwig K.F."/>
            <person name="Butler M.K."/>
            <person name="Le Paslier D."/>
            <person name="Pelletier E."/>
            <person name="Mangenot S."/>
            <person name="Kuypers M.M.M."/>
            <person name="Schreiber F."/>
            <person name="Dutilh B.E."/>
            <person name="Zedelius J."/>
            <person name="de Beer D."/>
            <person name="Gloerich J."/>
            <person name="Wessels H.J.C.T."/>
            <person name="van Allen T."/>
            <person name="Luesken F."/>
            <person name="Wu M."/>
            <person name="van de Pas-Schoonen K.T."/>
            <person name="Op den Camp H.J.M."/>
            <person name="Janssen-Megens E.M."/>
            <person name="Francoijs K-J."/>
            <person name="Stunnenberg H."/>
            <person name="Weissenbach J."/>
            <person name="Jetten M.S.M."/>
            <person name="Strous M."/>
        </authorList>
    </citation>
    <scope>NUCLEOTIDE SEQUENCE [LARGE SCALE GENOMIC DNA]</scope>
</reference>